<dbReference type="GO" id="GO:0019843">
    <property type="term" value="F:rRNA binding"/>
    <property type="evidence" value="ECO:0007669"/>
    <property type="project" value="UniProtKB-UniRule"/>
</dbReference>
<evidence type="ECO:0000313" key="9">
    <source>
        <dbReference type="EMBL" id="TKV57086.1"/>
    </source>
</evidence>
<evidence type="ECO:0000259" key="8">
    <source>
        <dbReference type="PROSITE" id="PS00651"/>
    </source>
</evidence>
<dbReference type="InterPro" id="IPR000244">
    <property type="entry name" value="Ribosomal_bL9"/>
</dbReference>
<evidence type="ECO:0000256" key="2">
    <source>
        <dbReference type="ARBA" id="ARBA00022730"/>
    </source>
</evidence>
<dbReference type="FunFam" id="3.40.5.10:FF:000003">
    <property type="entry name" value="50S ribosomal protein L9"/>
    <property type="match status" value="1"/>
</dbReference>
<dbReference type="PANTHER" id="PTHR21368">
    <property type="entry name" value="50S RIBOSOMAL PROTEIN L9"/>
    <property type="match status" value="1"/>
</dbReference>
<dbReference type="GO" id="GO:0003735">
    <property type="term" value="F:structural constituent of ribosome"/>
    <property type="evidence" value="ECO:0007669"/>
    <property type="project" value="InterPro"/>
</dbReference>
<evidence type="ECO:0000256" key="5">
    <source>
        <dbReference type="ARBA" id="ARBA00023274"/>
    </source>
</evidence>
<dbReference type="InterPro" id="IPR020070">
    <property type="entry name" value="Ribosomal_bL9_N"/>
</dbReference>
<dbReference type="InterPro" id="IPR036791">
    <property type="entry name" value="Ribosomal_bL9_C_sf"/>
</dbReference>
<comment type="function">
    <text evidence="7">Binds to the 23S rRNA.</text>
</comment>
<keyword evidence="4 7" id="KW-0689">Ribosomal protein</keyword>
<dbReference type="EMBL" id="SZZH01000006">
    <property type="protein sequence ID" value="TKV57086.1"/>
    <property type="molecule type" value="Genomic_DNA"/>
</dbReference>
<dbReference type="PROSITE" id="PS00651">
    <property type="entry name" value="RIBOSOMAL_L9"/>
    <property type="match status" value="1"/>
</dbReference>
<evidence type="ECO:0000256" key="6">
    <source>
        <dbReference type="ARBA" id="ARBA00035292"/>
    </source>
</evidence>
<evidence type="ECO:0000256" key="1">
    <source>
        <dbReference type="ARBA" id="ARBA00010605"/>
    </source>
</evidence>
<keyword evidence="3 7" id="KW-0694">RNA-binding</keyword>
<gene>
    <name evidence="7" type="primary">rplI</name>
    <name evidence="9" type="ORF">FDO65_19985</name>
</gene>
<dbReference type="InterPro" id="IPR036935">
    <property type="entry name" value="Ribosomal_bL9_N_sf"/>
</dbReference>
<feature type="domain" description="Ribosomal protein L9" evidence="8">
    <location>
        <begin position="13"/>
        <end position="40"/>
    </location>
</feature>
<dbReference type="Proteomes" id="UP000306985">
    <property type="component" value="Unassembled WGS sequence"/>
</dbReference>
<dbReference type="OrthoDB" id="9788336at2"/>
<dbReference type="Gene3D" id="3.10.430.100">
    <property type="entry name" value="Ribosomal protein L9, C-terminal domain"/>
    <property type="match status" value="1"/>
</dbReference>
<proteinExistence type="inferred from homology"/>
<dbReference type="NCBIfam" id="TIGR00158">
    <property type="entry name" value="L9"/>
    <property type="match status" value="1"/>
</dbReference>
<dbReference type="HAMAP" id="MF_00503">
    <property type="entry name" value="Ribosomal_bL9"/>
    <property type="match status" value="1"/>
</dbReference>
<organism evidence="9 10">
    <name type="scientific">Nakamurella flava</name>
    <dbReference type="NCBI Taxonomy" id="2576308"/>
    <lineage>
        <taxon>Bacteria</taxon>
        <taxon>Bacillati</taxon>
        <taxon>Actinomycetota</taxon>
        <taxon>Actinomycetes</taxon>
        <taxon>Nakamurellales</taxon>
        <taxon>Nakamurellaceae</taxon>
        <taxon>Nakamurella</taxon>
    </lineage>
</organism>
<dbReference type="Gene3D" id="3.40.5.10">
    <property type="entry name" value="Ribosomal protein L9, N-terminal domain"/>
    <property type="match status" value="1"/>
</dbReference>
<keyword evidence="5 7" id="KW-0687">Ribonucleoprotein</keyword>
<evidence type="ECO:0000313" key="10">
    <source>
        <dbReference type="Proteomes" id="UP000306985"/>
    </source>
</evidence>
<sequence>MKLILTADVPGLGAPGDIVEVKDGYGRNYLMPQGKAILATKGAEKQVATIKRAQLAREIRGAEHANEVKQALESLSGKIVITARTSGDGSRLFGSVTSAEVADAVRKAGGPALDRRTIETGGHIKTVGQHPVSVRLHPGVTAEFSVTINGGS</sequence>
<evidence type="ECO:0000256" key="4">
    <source>
        <dbReference type="ARBA" id="ARBA00022980"/>
    </source>
</evidence>
<dbReference type="InterPro" id="IPR020594">
    <property type="entry name" value="Ribosomal_bL9_bac/chp"/>
</dbReference>
<dbReference type="RefSeq" id="WP_137451472.1">
    <property type="nucleotide sequence ID" value="NZ_SZZH01000006.1"/>
</dbReference>
<keyword evidence="2 7" id="KW-0699">rRNA-binding</keyword>
<dbReference type="AlphaFoldDB" id="A0A4U6QB23"/>
<dbReference type="GO" id="GO:0005840">
    <property type="term" value="C:ribosome"/>
    <property type="evidence" value="ECO:0007669"/>
    <property type="project" value="UniProtKB-KW"/>
</dbReference>
<evidence type="ECO:0000256" key="3">
    <source>
        <dbReference type="ARBA" id="ARBA00022884"/>
    </source>
</evidence>
<reference evidence="9 10" key="1">
    <citation type="submission" date="2019-05" db="EMBL/GenBank/DDBJ databases">
        <title>Nakamurella sp. N5BH11, whole genome shotgun sequence.</title>
        <authorList>
            <person name="Tuo L."/>
        </authorList>
    </citation>
    <scope>NUCLEOTIDE SEQUENCE [LARGE SCALE GENOMIC DNA]</scope>
    <source>
        <strain evidence="9 10">N5BH11</strain>
    </source>
</reference>
<dbReference type="SUPFAM" id="SSF55658">
    <property type="entry name" value="L9 N-domain-like"/>
    <property type="match status" value="1"/>
</dbReference>
<dbReference type="GO" id="GO:1990904">
    <property type="term" value="C:ribonucleoprotein complex"/>
    <property type="evidence" value="ECO:0007669"/>
    <property type="project" value="UniProtKB-KW"/>
</dbReference>
<dbReference type="InterPro" id="IPR020069">
    <property type="entry name" value="Ribosomal_bL9_C"/>
</dbReference>
<protein>
    <recommendedName>
        <fullName evidence="6 7">Large ribosomal subunit protein bL9</fullName>
    </recommendedName>
</protein>
<comment type="similarity">
    <text evidence="1 7">Belongs to the bacterial ribosomal protein bL9 family.</text>
</comment>
<keyword evidence="10" id="KW-1185">Reference proteome</keyword>
<comment type="caution">
    <text evidence="9">The sequence shown here is derived from an EMBL/GenBank/DDBJ whole genome shotgun (WGS) entry which is preliminary data.</text>
</comment>
<evidence type="ECO:0000256" key="7">
    <source>
        <dbReference type="HAMAP-Rule" id="MF_00503"/>
    </source>
</evidence>
<dbReference type="InterPro" id="IPR009027">
    <property type="entry name" value="Ribosomal_bL9/RNase_H1_N"/>
</dbReference>
<dbReference type="Pfam" id="PF01281">
    <property type="entry name" value="Ribosomal_L9_N"/>
    <property type="match status" value="1"/>
</dbReference>
<accession>A0A4U6QB23</accession>
<name>A0A4U6QB23_9ACTN</name>
<dbReference type="Pfam" id="PF03948">
    <property type="entry name" value="Ribosomal_L9_C"/>
    <property type="match status" value="1"/>
</dbReference>
<dbReference type="GO" id="GO:0006412">
    <property type="term" value="P:translation"/>
    <property type="evidence" value="ECO:0007669"/>
    <property type="project" value="UniProtKB-UniRule"/>
</dbReference>
<dbReference type="SUPFAM" id="SSF55653">
    <property type="entry name" value="Ribosomal protein L9 C-domain"/>
    <property type="match status" value="1"/>
</dbReference>